<dbReference type="Gene3D" id="3.40.960.10">
    <property type="entry name" value="VSR Endonuclease"/>
    <property type="match status" value="1"/>
</dbReference>
<dbReference type="EMBL" id="MGEK01000002">
    <property type="protein sequence ID" value="OGL83151.1"/>
    <property type="molecule type" value="Genomic_DNA"/>
</dbReference>
<evidence type="ECO:0000259" key="1">
    <source>
        <dbReference type="Pfam" id="PF18741"/>
    </source>
</evidence>
<protein>
    <recommendedName>
        <fullName evidence="1">Restriction endonuclease type II-like domain-containing protein</fullName>
    </recommendedName>
</protein>
<reference evidence="2 3" key="1">
    <citation type="journal article" date="2016" name="Nat. Commun.">
        <title>Thousands of microbial genomes shed light on interconnected biogeochemical processes in an aquifer system.</title>
        <authorList>
            <person name="Anantharaman K."/>
            <person name="Brown C.T."/>
            <person name="Hug L.A."/>
            <person name="Sharon I."/>
            <person name="Castelle C.J."/>
            <person name="Probst A.J."/>
            <person name="Thomas B.C."/>
            <person name="Singh A."/>
            <person name="Wilkins M.J."/>
            <person name="Karaoz U."/>
            <person name="Brodie E.L."/>
            <person name="Williams K.H."/>
            <person name="Hubbard S.S."/>
            <person name="Banfield J.F."/>
        </authorList>
    </citation>
    <scope>NUCLEOTIDE SEQUENCE [LARGE SCALE GENOMIC DNA]</scope>
</reference>
<name>A0A1F7UY02_9BACT</name>
<comment type="caution">
    <text evidence="2">The sequence shown here is derived from an EMBL/GenBank/DDBJ whole genome shotgun (WGS) entry which is preliminary data.</text>
</comment>
<organism evidence="2 3">
    <name type="scientific">Candidatus Uhrbacteria bacterium RIFCSPLOWO2_01_FULL_47_25</name>
    <dbReference type="NCBI Taxonomy" id="1802402"/>
    <lineage>
        <taxon>Bacteria</taxon>
        <taxon>Candidatus Uhriibacteriota</taxon>
    </lineage>
</organism>
<dbReference type="Pfam" id="PF18741">
    <property type="entry name" value="MTES_1575"/>
    <property type="match status" value="1"/>
</dbReference>
<sequence length="248" mass="29504">MLNGRRETQTAGGVVLVGVLRSKNDRKILLQKHWYRIPIAFLPKRHFDYLAFYQPVLFGKRGKRIEYYGRITKIEKVKRIDLLPAERVHPRTHDDYMKFKFSKIEKLARPIKNIIPRRVSFGFTSFSKLSSSRNILELYNVPPIEQIIKKGLDRLGIKSRREYTISRGRRRYRIDLVVFCNRGTIAIECDNYKSHSGKLQIRKDKMKDAFLEQLGWCVIRLKEKDIIERPSYCLNRVQKIFQNFRGQK</sequence>
<dbReference type="InterPro" id="IPR049468">
    <property type="entry name" value="Restrct_endonuc-II-like_dom"/>
</dbReference>
<dbReference type="InterPro" id="IPR011335">
    <property type="entry name" value="Restrct_endonuc-II-like"/>
</dbReference>
<feature type="domain" description="Restriction endonuclease type II-like" evidence="1">
    <location>
        <begin position="155"/>
        <end position="238"/>
    </location>
</feature>
<accession>A0A1F7UY02</accession>
<dbReference type="Proteomes" id="UP000176846">
    <property type="component" value="Unassembled WGS sequence"/>
</dbReference>
<dbReference type="AlphaFoldDB" id="A0A1F7UY02"/>
<dbReference type="SUPFAM" id="SSF52980">
    <property type="entry name" value="Restriction endonuclease-like"/>
    <property type="match status" value="1"/>
</dbReference>
<evidence type="ECO:0000313" key="2">
    <source>
        <dbReference type="EMBL" id="OGL83151.1"/>
    </source>
</evidence>
<gene>
    <name evidence="2" type="ORF">A2936_01460</name>
</gene>
<evidence type="ECO:0000313" key="3">
    <source>
        <dbReference type="Proteomes" id="UP000176846"/>
    </source>
</evidence>
<proteinExistence type="predicted"/>